<feature type="domain" description="VOC" evidence="10">
    <location>
        <begin position="7"/>
        <end position="171"/>
    </location>
</feature>
<comment type="similarity">
    <text evidence="2">Belongs to the 4HPPD family.</text>
</comment>
<accession>A0A444U7G1</accession>
<dbReference type="GO" id="GO:0009072">
    <property type="term" value="P:aromatic amino acid metabolic process"/>
    <property type="evidence" value="ECO:0007669"/>
    <property type="project" value="InterPro"/>
</dbReference>
<dbReference type="InterPro" id="IPR029068">
    <property type="entry name" value="Glyas_Bleomycin-R_OHBP_Dase"/>
</dbReference>
<dbReference type="PANTHER" id="PTHR11959">
    <property type="entry name" value="4-HYDROXYPHENYLPYRUVATE DIOXYGENASE"/>
    <property type="match status" value="1"/>
</dbReference>
<proteinExistence type="inferred from homology"/>
<dbReference type="Pfam" id="PF00903">
    <property type="entry name" value="Glyoxalase"/>
    <property type="match status" value="1"/>
</dbReference>
<evidence type="ECO:0000313" key="11">
    <source>
        <dbReference type="EMBL" id="RXM31009.1"/>
    </source>
</evidence>
<evidence type="ECO:0000256" key="6">
    <source>
        <dbReference type="ARBA" id="ARBA00023004"/>
    </source>
</evidence>
<dbReference type="EMBL" id="SCEB01215162">
    <property type="protein sequence ID" value="RXM31009.1"/>
    <property type="molecule type" value="Genomic_DNA"/>
</dbReference>
<dbReference type="SUPFAM" id="SSF54593">
    <property type="entry name" value="Glyoxalase/Bleomycin resistance protein/Dihydroxybiphenyl dioxygenase"/>
    <property type="match status" value="1"/>
</dbReference>
<dbReference type="InterPro" id="IPR041735">
    <property type="entry name" value="4OHPhenylPyrv_dOase_C"/>
</dbReference>
<evidence type="ECO:0000313" key="12">
    <source>
        <dbReference type="Proteomes" id="UP000289886"/>
    </source>
</evidence>
<evidence type="ECO:0000256" key="7">
    <source>
        <dbReference type="ARBA" id="ARBA00029786"/>
    </source>
</evidence>
<sequence length="466" mass="53050">MAASLRRLHHIAFHVRNGDKLTNDLVNKYKFNLFAERLTSKARQVALKNGSAVFVVNERLNLAFLDKKGQVNNLLNEQVHDHCGFETFDYKNIRFEHEPEFLYDVYQSYVVNTACNVSFEVNDVEGSSKRLRNQGCDILVPPTKVQDRCGYVTYSVVKSIVGNVCHTLIDRTNYDGDFLPGFCKINNAGNNARSVAVGNSCDITHFDHITYACPQQCTPEILEWYERMFGFERFLMSRDEDVDEGYVITGDSIGLRLTAMQFWKCSEVGLKLPSHNKKQQDCKFVVAESLPQQGRNQVDTFLEQHHGPGIQHVGLYTPDIISTARTIEEAGVQFVSPPPAYYTEVGKQKEILEAGHDPQLLSQQGILLDAEVENETPQVRSQDQTTNKKKYVLPGSFRFNSRHLLQVFTKPLFSEDTFFLELIERRGASGFGEGNIRALWRSVQAYMECQKQKQAAHQTKVVKMQV</sequence>
<evidence type="ECO:0000259" key="10">
    <source>
        <dbReference type="PROSITE" id="PS51819"/>
    </source>
</evidence>
<dbReference type="GO" id="GO:0046872">
    <property type="term" value="F:metal ion binding"/>
    <property type="evidence" value="ECO:0007669"/>
    <property type="project" value="UniProtKB-KW"/>
</dbReference>
<comment type="caution">
    <text evidence="11">The sequence shown here is derived from an EMBL/GenBank/DDBJ whole genome shotgun (WGS) entry which is preliminary data.</text>
</comment>
<dbReference type="GO" id="GO:0003868">
    <property type="term" value="F:4-hydroxyphenylpyruvate dioxygenase activity"/>
    <property type="evidence" value="ECO:0007669"/>
    <property type="project" value="UniProtKB-EC"/>
</dbReference>
<feature type="domain" description="VOC" evidence="10">
    <location>
        <begin position="205"/>
        <end position="364"/>
    </location>
</feature>
<keyword evidence="4" id="KW-0479">Metal-binding</keyword>
<evidence type="ECO:0000256" key="3">
    <source>
        <dbReference type="ARBA" id="ARBA00018452"/>
    </source>
</evidence>
<dbReference type="Gene3D" id="3.10.180.10">
    <property type="entry name" value="2,3-Dihydroxybiphenyl 1,2-Dioxygenase, domain 1"/>
    <property type="match status" value="2"/>
</dbReference>
<dbReference type="InterPro" id="IPR004360">
    <property type="entry name" value="Glyas_Fos-R_dOase_dom"/>
</dbReference>
<evidence type="ECO:0000256" key="8">
    <source>
        <dbReference type="ARBA" id="ARBA00033727"/>
    </source>
</evidence>
<evidence type="ECO:0000256" key="1">
    <source>
        <dbReference type="ARBA" id="ARBA00001962"/>
    </source>
</evidence>
<dbReference type="AlphaFoldDB" id="A0A444U7G1"/>
<organism evidence="11 12">
    <name type="scientific">Acipenser ruthenus</name>
    <name type="common">Sterlet sturgeon</name>
    <dbReference type="NCBI Taxonomy" id="7906"/>
    <lineage>
        <taxon>Eukaryota</taxon>
        <taxon>Metazoa</taxon>
        <taxon>Chordata</taxon>
        <taxon>Craniata</taxon>
        <taxon>Vertebrata</taxon>
        <taxon>Euteleostomi</taxon>
        <taxon>Actinopterygii</taxon>
        <taxon>Chondrostei</taxon>
        <taxon>Acipenseriformes</taxon>
        <taxon>Acipenseridae</taxon>
        <taxon>Acipenser</taxon>
    </lineage>
</organism>
<evidence type="ECO:0000256" key="5">
    <source>
        <dbReference type="ARBA" id="ARBA00022737"/>
    </source>
</evidence>
<dbReference type="InterPro" id="IPR037523">
    <property type="entry name" value="VOC_core"/>
</dbReference>
<comment type="cofactor">
    <cofactor evidence="1">
        <name>Fe cation</name>
        <dbReference type="ChEBI" id="CHEBI:24875"/>
    </cofactor>
</comment>
<name>A0A444U7G1_ACIRT</name>
<gene>
    <name evidence="11" type="ORF">EOD39_1849</name>
</gene>
<evidence type="ECO:0000256" key="4">
    <source>
        <dbReference type="ARBA" id="ARBA00022723"/>
    </source>
</evidence>
<keyword evidence="12" id="KW-1185">Reference proteome</keyword>
<dbReference type="CDD" id="cd07250">
    <property type="entry name" value="HPPD_C_like"/>
    <property type="match status" value="1"/>
</dbReference>
<keyword evidence="11" id="KW-0223">Dioxygenase</keyword>
<evidence type="ECO:0000256" key="9">
    <source>
        <dbReference type="ARBA" id="ARBA00048047"/>
    </source>
</evidence>
<comment type="catalytic activity">
    <reaction evidence="9">
        <text>3-(4-hydroxyphenyl)pyruvate + O2 = homogentisate + CO2</text>
        <dbReference type="Rhea" id="RHEA:16189"/>
        <dbReference type="ChEBI" id="CHEBI:15379"/>
        <dbReference type="ChEBI" id="CHEBI:16169"/>
        <dbReference type="ChEBI" id="CHEBI:16526"/>
        <dbReference type="ChEBI" id="CHEBI:36242"/>
        <dbReference type="EC" id="1.13.11.27"/>
    </reaction>
    <physiologicalReaction direction="left-to-right" evidence="9">
        <dbReference type="Rhea" id="RHEA:16190"/>
    </physiologicalReaction>
</comment>
<keyword evidence="5" id="KW-0677">Repeat</keyword>
<protein>
    <recommendedName>
        <fullName evidence="3">4-hydroxyphenylpyruvate dioxygenase</fullName>
    </recommendedName>
    <alternativeName>
        <fullName evidence="7">4-hydroxyphenylpyruvic acid oxidase</fullName>
    </alternativeName>
</protein>
<keyword evidence="11" id="KW-0670">Pyruvate</keyword>
<comment type="function">
    <text evidence="8">Catalyzes the conversion of 4-hydroxyphenylpyruvic acid to homogentisic acid, one of the steps in tyrosine catabolism.</text>
</comment>
<reference evidence="11 12" key="1">
    <citation type="submission" date="2019-01" db="EMBL/GenBank/DDBJ databases">
        <title>Draft Genome and Complete Hox-Cluster Characterization of the Sterlet Sturgeon (Acipenser ruthenus).</title>
        <authorList>
            <person name="Wei Q."/>
        </authorList>
    </citation>
    <scope>NUCLEOTIDE SEQUENCE [LARGE SCALE GENOMIC DNA]</scope>
    <source>
        <strain evidence="11">WHYD16114868_AA</strain>
        <tissue evidence="11">Blood</tissue>
    </source>
</reference>
<keyword evidence="11" id="KW-0560">Oxidoreductase</keyword>
<dbReference type="Proteomes" id="UP000289886">
    <property type="component" value="Unassembled WGS sequence"/>
</dbReference>
<dbReference type="PROSITE" id="PS51819">
    <property type="entry name" value="VOC"/>
    <property type="match status" value="2"/>
</dbReference>
<dbReference type="InterPro" id="IPR005956">
    <property type="entry name" value="4OHPhenylPyrv_dOase"/>
</dbReference>
<evidence type="ECO:0000256" key="2">
    <source>
        <dbReference type="ARBA" id="ARBA00005877"/>
    </source>
</evidence>
<dbReference type="PANTHER" id="PTHR11959:SF10">
    <property type="entry name" value="4-HYDROXYPHENYLPYRUVATE DIOXYGENASE-LIKE PROTEIN"/>
    <property type="match status" value="1"/>
</dbReference>
<keyword evidence="6" id="KW-0408">Iron</keyword>